<comment type="caution">
    <text evidence="1">The sequence shown here is derived from an EMBL/GenBank/DDBJ whole genome shotgun (WGS) entry which is preliminary data.</text>
</comment>
<protein>
    <submittedName>
        <fullName evidence="1">Uncharacterized protein</fullName>
    </submittedName>
</protein>
<keyword evidence="2" id="KW-1185">Reference proteome</keyword>
<dbReference type="Proteomes" id="UP001419268">
    <property type="component" value="Unassembled WGS sequence"/>
</dbReference>
<evidence type="ECO:0000313" key="1">
    <source>
        <dbReference type="EMBL" id="KAK9166354.1"/>
    </source>
</evidence>
<name>A0AAP0LBY8_9MAGN</name>
<dbReference type="AlphaFoldDB" id="A0AAP0LBY8"/>
<accession>A0AAP0LBY8</accession>
<sequence length="117" mass="12753">MIELVMNPIAMQKAQMEVTELCGLSIDGDDVVKGLLGLSDNLAAGSQTVPSTIAATKWSQDRQALNAMIDIVAPKFKEQFGGNDPISVSDLDADDSNQKMKTRRVEVLMVLLWRFVG</sequence>
<evidence type="ECO:0000313" key="2">
    <source>
        <dbReference type="Proteomes" id="UP001419268"/>
    </source>
</evidence>
<proteinExistence type="predicted"/>
<dbReference type="EMBL" id="JBBNAG010000001">
    <property type="protein sequence ID" value="KAK9166354.1"/>
    <property type="molecule type" value="Genomic_DNA"/>
</dbReference>
<gene>
    <name evidence="1" type="ORF">Scep_001545</name>
</gene>
<organism evidence="1 2">
    <name type="scientific">Stephania cephalantha</name>
    <dbReference type="NCBI Taxonomy" id="152367"/>
    <lineage>
        <taxon>Eukaryota</taxon>
        <taxon>Viridiplantae</taxon>
        <taxon>Streptophyta</taxon>
        <taxon>Embryophyta</taxon>
        <taxon>Tracheophyta</taxon>
        <taxon>Spermatophyta</taxon>
        <taxon>Magnoliopsida</taxon>
        <taxon>Ranunculales</taxon>
        <taxon>Menispermaceae</taxon>
        <taxon>Menispermoideae</taxon>
        <taxon>Cissampelideae</taxon>
        <taxon>Stephania</taxon>
    </lineage>
</organism>
<reference evidence="1 2" key="1">
    <citation type="submission" date="2024-01" db="EMBL/GenBank/DDBJ databases">
        <title>Genome assemblies of Stephania.</title>
        <authorList>
            <person name="Yang L."/>
        </authorList>
    </citation>
    <scope>NUCLEOTIDE SEQUENCE [LARGE SCALE GENOMIC DNA]</scope>
    <source>
        <strain evidence="1">JXDWG</strain>
        <tissue evidence="1">Leaf</tissue>
    </source>
</reference>